<reference evidence="3 4" key="1">
    <citation type="journal article" date="2019" name="Sci. Rep.">
        <title>Orb-weaving spider Araneus ventricosus genome elucidates the spidroin gene catalogue.</title>
        <authorList>
            <person name="Kono N."/>
            <person name="Nakamura H."/>
            <person name="Ohtoshi R."/>
            <person name="Moran D.A.P."/>
            <person name="Shinohara A."/>
            <person name="Yoshida Y."/>
            <person name="Fujiwara M."/>
            <person name="Mori M."/>
            <person name="Tomita M."/>
            <person name="Arakawa K."/>
        </authorList>
    </citation>
    <scope>NUCLEOTIDE SEQUENCE [LARGE SCALE GENOMIC DNA]</scope>
</reference>
<evidence type="ECO:0000256" key="2">
    <source>
        <dbReference type="SAM" id="Phobius"/>
    </source>
</evidence>
<evidence type="ECO:0000256" key="1">
    <source>
        <dbReference type="SAM" id="MobiDB-lite"/>
    </source>
</evidence>
<protein>
    <recommendedName>
        <fullName evidence="5">PiggyBac transposable element-derived protein domain-containing protein</fullName>
    </recommendedName>
</protein>
<dbReference type="AlphaFoldDB" id="A0A4Y2NG77"/>
<keyword evidence="2" id="KW-0812">Transmembrane</keyword>
<accession>A0A4Y2NG77</accession>
<dbReference type="Proteomes" id="UP000499080">
    <property type="component" value="Unassembled WGS sequence"/>
</dbReference>
<dbReference type="PANTHER" id="PTHR46599">
    <property type="entry name" value="PIGGYBAC TRANSPOSABLE ELEMENT-DERIVED PROTEIN 4"/>
    <property type="match status" value="1"/>
</dbReference>
<organism evidence="3 4">
    <name type="scientific">Araneus ventricosus</name>
    <name type="common">Orbweaver spider</name>
    <name type="synonym">Epeira ventricosa</name>
    <dbReference type="NCBI Taxonomy" id="182803"/>
    <lineage>
        <taxon>Eukaryota</taxon>
        <taxon>Metazoa</taxon>
        <taxon>Ecdysozoa</taxon>
        <taxon>Arthropoda</taxon>
        <taxon>Chelicerata</taxon>
        <taxon>Arachnida</taxon>
        <taxon>Araneae</taxon>
        <taxon>Araneomorphae</taxon>
        <taxon>Entelegynae</taxon>
        <taxon>Araneoidea</taxon>
        <taxon>Araneidae</taxon>
        <taxon>Araneus</taxon>
    </lineage>
</organism>
<dbReference type="EMBL" id="BGPR01008900">
    <property type="protein sequence ID" value="GBN36766.1"/>
    <property type="molecule type" value="Genomic_DNA"/>
</dbReference>
<sequence length="86" mass="10138">MARKYSTKSKSRGWPVQVFFNILNLAAINAWILYKQTTEERISRQEFLFQLAEELATEYRDLQEQETKSMEKTSADSTTISERRKA</sequence>
<keyword evidence="2" id="KW-0472">Membrane</keyword>
<keyword evidence="2" id="KW-1133">Transmembrane helix</keyword>
<name>A0A4Y2NG77_ARAVE</name>
<proteinExistence type="predicted"/>
<gene>
    <name evidence="3" type="ORF">AVEN_271594_1</name>
</gene>
<dbReference type="PANTHER" id="PTHR46599:SF6">
    <property type="entry name" value="DUAL SPECIFICITY PHOSPHATASE 26"/>
    <property type="match status" value="1"/>
</dbReference>
<feature type="region of interest" description="Disordered" evidence="1">
    <location>
        <begin position="62"/>
        <end position="86"/>
    </location>
</feature>
<dbReference type="OrthoDB" id="6437203at2759"/>
<evidence type="ECO:0000313" key="4">
    <source>
        <dbReference type="Proteomes" id="UP000499080"/>
    </source>
</evidence>
<evidence type="ECO:0000313" key="3">
    <source>
        <dbReference type="EMBL" id="GBN36766.1"/>
    </source>
</evidence>
<evidence type="ECO:0008006" key="5">
    <source>
        <dbReference type="Google" id="ProtNLM"/>
    </source>
</evidence>
<keyword evidence="4" id="KW-1185">Reference proteome</keyword>
<feature type="compositionally biased region" description="Basic and acidic residues" evidence="1">
    <location>
        <begin position="62"/>
        <end position="74"/>
    </location>
</feature>
<feature type="transmembrane region" description="Helical" evidence="2">
    <location>
        <begin position="14"/>
        <end position="34"/>
    </location>
</feature>
<comment type="caution">
    <text evidence="3">The sequence shown here is derived from an EMBL/GenBank/DDBJ whole genome shotgun (WGS) entry which is preliminary data.</text>
</comment>